<proteinExistence type="evidence at transcript level"/>
<organism evidence="3">
    <name type="scientific">Macrobrachium rosenbergii</name>
    <name type="common">Giant fresh water prawn</name>
    <dbReference type="NCBI Taxonomy" id="79674"/>
    <lineage>
        <taxon>Eukaryota</taxon>
        <taxon>Metazoa</taxon>
        <taxon>Ecdysozoa</taxon>
        <taxon>Arthropoda</taxon>
        <taxon>Crustacea</taxon>
        <taxon>Multicrustacea</taxon>
        <taxon>Malacostraca</taxon>
        <taxon>Eumalacostraca</taxon>
        <taxon>Eucarida</taxon>
        <taxon>Decapoda</taxon>
        <taxon>Pleocyemata</taxon>
        <taxon>Caridea</taxon>
        <taxon>Palaemonoidea</taxon>
        <taxon>Palaemonidae</taxon>
        <taxon>Macrobrachium</taxon>
    </lineage>
</organism>
<evidence type="ECO:0000256" key="1">
    <source>
        <dbReference type="SAM" id="SignalP"/>
    </source>
</evidence>
<feature type="domain" description="C-type lectin" evidence="2">
    <location>
        <begin position="61"/>
        <end position="188"/>
    </location>
</feature>
<dbReference type="InterPro" id="IPR001304">
    <property type="entry name" value="C-type_lectin-like"/>
</dbReference>
<dbReference type="EMBL" id="JQ349149">
    <property type="protein sequence ID" value="AFN20599.1"/>
    <property type="molecule type" value="mRNA"/>
</dbReference>
<evidence type="ECO:0000313" key="3">
    <source>
        <dbReference type="EMBL" id="AFN20599.1"/>
    </source>
</evidence>
<dbReference type="CDD" id="cd00037">
    <property type="entry name" value="CLECT"/>
    <property type="match status" value="2"/>
</dbReference>
<dbReference type="PROSITE" id="PS50041">
    <property type="entry name" value="C_TYPE_LECTIN_2"/>
    <property type="match status" value="2"/>
</dbReference>
<dbReference type="InterPro" id="IPR016187">
    <property type="entry name" value="CTDL_fold"/>
</dbReference>
<dbReference type="GO" id="GO:0006910">
    <property type="term" value="P:phagocytosis, recognition"/>
    <property type="evidence" value="ECO:0007669"/>
    <property type="project" value="TreeGrafter"/>
</dbReference>
<accession>I6W5B6</accession>
<dbReference type="PANTHER" id="PTHR47218:SF1">
    <property type="entry name" value="C-TYPE LECTIN DOMAIN FAMILY 7 MEMBER A"/>
    <property type="match status" value="1"/>
</dbReference>
<dbReference type="InterPro" id="IPR042808">
    <property type="entry name" value="CLEC7A"/>
</dbReference>
<dbReference type="SMART" id="SM00034">
    <property type="entry name" value="CLECT"/>
    <property type="match status" value="2"/>
</dbReference>
<dbReference type="SUPFAM" id="SSF56436">
    <property type="entry name" value="C-type lectin-like"/>
    <property type="match status" value="2"/>
</dbReference>
<reference evidence="3" key="1">
    <citation type="journal article" date="2012" name="Fish Shellfish Immunol.">
        <title>Immune response of four dual-CRD C-type lectins to microbial challenges in giant freshwater prawn Macrobrachium rosenbergii.</title>
        <authorList>
            <person name="Ren Q."/>
            <person name="Li M."/>
            <person name="Du J."/>
            <person name="Zhang C.Y."/>
            <person name="Wang W."/>
        </authorList>
    </citation>
    <scope>NUCLEOTIDE SEQUENCE</scope>
</reference>
<dbReference type="GO" id="GO:0071226">
    <property type="term" value="P:cellular response to molecule of fungal origin"/>
    <property type="evidence" value="ECO:0007669"/>
    <property type="project" value="InterPro"/>
</dbReference>
<dbReference type="AlphaFoldDB" id="I6W5B6"/>
<feature type="signal peptide" evidence="1">
    <location>
        <begin position="1"/>
        <end position="17"/>
    </location>
</feature>
<dbReference type="Gene3D" id="3.10.100.10">
    <property type="entry name" value="Mannose-Binding Protein A, subunit A"/>
    <property type="match status" value="2"/>
</dbReference>
<dbReference type="GO" id="GO:0038187">
    <property type="term" value="F:pattern recognition receptor activity"/>
    <property type="evidence" value="ECO:0007669"/>
    <property type="project" value="TreeGrafter"/>
</dbReference>
<dbReference type="GO" id="GO:0001872">
    <property type="term" value="F:(1-&gt;3)-beta-D-glucan binding"/>
    <property type="evidence" value="ECO:0007669"/>
    <property type="project" value="InterPro"/>
</dbReference>
<dbReference type="GO" id="GO:0002720">
    <property type="term" value="P:positive regulation of cytokine production involved in immune response"/>
    <property type="evidence" value="ECO:0007669"/>
    <property type="project" value="TreeGrafter"/>
</dbReference>
<name>I6W5B6_MACRS</name>
<gene>
    <name evidence="3" type="primary">Lec3</name>
</gene>
<sequence length="352" mass="39168">MERAAYLLWLFLAFASAAPNSDTSPYYTTWPATDTTWPRTDTTPYETTTPGSRCTDIFEEVGDHCIFVDESLSGSWQDMRDVCHVLGGDLPNLQDANFLADIKDYLNNHGYTGPSYWVGSNDQITEGVWQWVNDHSQVKLGTPLWGDLSDRHQQPTGGSAENCGVLLSGDHYFMHDESCGLSHSLICEQYHFQGTEAEQADISRTDVVKPVTQMSCPSPYVIVAGKCIFVNTLAETSWESHKTSCESLGGHMIKLNDANELGAVFDYLTQSGVAHNFWIGATDDHQEGQWFWHDGSRVREGTPFWGDYGTSSQNPRGGVLENCGMITASDHYFFDDEDCGAAHYVICETDMT</sequence>
<dbReference type="GO" id="GO:0043122">
    <property type="term" value="P:regulation of canonical NF-kappaB signal transduction"/>
    <property type="evidence" value="ECO:0007669"/>
    <property type="project" value="TreeGrafter"/>
</dbReference>
<dbReference type="InterPro" id="IPR016186">
    <property type="entry name" value="C-type_lectin-like/link_sf"/>
</dbReference>
<feature type="domain" description="C-type lectin" evidence="2">
    <location>
        <begin position="223"/>
        <end position="348"/>
    </location>
</feature>
<dbReference type="GO" id="GO:0009986">
    <property type="term" value="C:cell surface"/>
    <property type="evidence" value="ECO:0007669"/>
    <property type="project" value="TreeGrafter"/>
</dbReference>
<evidence type="ECO:0000259" key="2">
    <source>
        <dbReference type="PROSITE" id="PS50041"/>
    </source>
</evidence>
<feature type="chain" id="PRO_5003706461" evidence="1">
    <location>
        <begin position="18"/>
        <end position="352"/>
    </location>
</feature>
<protein>
    <submittedName>
        <fullName evidence="3">Lectin 3</fullName>
    </submittedName>
</protein>
<dbReference type="Pfam" id="PF00059">
    <property type="entry name" value="Lectin_C"/>
    <property type="match status" value="2"/>
</dbReference>
<keyword evidence="1" id="KW-0732">Signal</keyword>
<dbReference type="GO" id="GO:0045087">
    <property type="term" value="P:innate immune response"/>
    <property type="evidence" value="ECO:0007669"/>
    <property type="project" value="TreeGrafter"/>
</dbReference>
<dbReference type="PANTHER" id="PTHR47218">
    <property type="entry name" value="C-TYPE LECTIN DOMAIN FAMILY 7 MEMBER A"/>
    <property type="match status" value="1"/>
</dbReference>